<keyword evidence="2" id="KW-1185">Reference proteome</keyword>
<dbReference type="EMBL" id="QTSX02002928">
    <property type="protein sequence ID" value="KAJ9073148.1"/>
    <property type="molecule type" value="Genomic_DNA"/>
</dbReference>
<reference evidence="1" key="1">
    <citation type="submission" date="2022-04" db="EMBL/GenBank/DDBJ databases">
        <title>Genome of the entomopathogenic fungus Entomophthora muscae.</title>
        <authorList>
            <person name="Elya C."/>
            <person name="Lovett B.R."/>
            <person name="Lee E."/>
            <person name="Macias A.M."/>
            <person name="Hajek A.E."/>
            <person name="De Bivort B.L."/>
            <person name="Kasson M.T."/>
            <person name="De Fine Licht H.H."/>
            <person name="Stajich J.E."/>
        </authorList>
    </citation>
    <scope>NUCLEOTIDE SEQUENCE</scope>
    <source>
        <strain evidence="1">Berkeley</strain>
    </source>
</reference>
<accession>A0ACC2TEQ2</accession>
<protein>
    <submittedName>
        <fullName evidence="1">Uncharacterized protein</fullName>
    </submittedName>
</protein>
<evidence type="ECO:0000313" key="2">
    <source>
        <dbReference type="Proteomes" id="UP001165960"/>
    </source>
</evidence>
<name>A0ACC2TEQ2_9FUNG</name>
<dbReference type="Proteomes" id="UP001165960">
    <property type="component" value="Unassembled WGS sequence"/>
</dbReference>
<evidence type="ECO:0000313" key="1">
    <source>
        <dbReference type="EMBL" id="KAJ9073148.1"/>
    </source>
</evidence>
<gene>
    <name evidence="1" type="ORF">DSO57_1019501</name>
</gene>
<proteinExistence type="predicted"/>
<organism evidence="1 2">
    <name type="scientific">Entomophthora muscae</name>
    <dbReference type="NCBI Taxonomy" id="34485"/>
    <lineage>
        <taxon>Eukaryota</taxon>
        <taxon>Fungi</taxon>
        <taxon>Fungi incertae sedis</taxon>
        <taxon>Zoopagomycota</taxon>
        <taxon>Entomophthoromycotina</taxon>
        <taxon>Entomophthoromycetes</taxon>
        <taxon>Entomophthorales</taxon>
        <taxon>Entomophthoraceae</taxon>
        <taxon>Entomophthora</taxon>
    </lineage>
</organism>
<comment type="caution">
    <text evidence="1">The sequence shown here is derived from an EMBL/GenBank/DDBJ whole genome shotgun (WGS) entry which is preliminary data.</text>
</comment>
<sequence length="325" mass="36429">MGGMVSQSLVLQDLKRFASVTFISTYNASALFLPTISDLKIFLKMTARTRQGMVRPLIKNCFPKKWLRQEFSPGVTNFQLLEEASKNINENCPENTTQGEYSQFASTLLHNVPPHELKKVTREGVRCLVFHGSRDYIIRPIYGKLLSSFLSCPLVLFKKSGHMIMIERRDEFNAILQAHIEEKPLDAYLLDAKPTISSTDVSTQPRLVFSGISRIDSVKQSKSEFSGLSNSKPPLLTRANSLPAIKNQADYDIRLTRSTNTSALPSPCFKMGRETPKPEPALEAEDGGLLLKTQFVPKELRSPQAFFAKLKSFLPQPFALLLTTS</sequence>